<dbReference type="SUPFAM" id="SSF46689">
    <property type="entry name" value="Homeodomain-like"/>
    <property type="match status" value="1"/>
</dbReference>
<dbReference type="Gene3D" id="1.10.357.10">
    <property type="entry name" value="Tetracycline Repressor, domain 2"/>
    <property type="match status" value="1"/>
</dbReference>
<dbReference type="InterPro" id="IPR011075">
    <property type="entry name" value="TetR_C"/>
</dbReference>
<dbReference type="Pfam" id="PF00440">
    <property type="entry name" value="TetR_N"/>
    <property type="match status" value="1"/>
</dbReference>
<dbReference type="InterPro" id="IPR036271">
    <property type="entry name" value="Tet_transcr_reg_TetR-rel_C_sf"/>
</dbReference>
<dbReference type="Proteomes" id="UP001501612">
    <property type="component" value="Unassembled WGS sequence"/>
</dbReference>
<evidence type="ECO:0000256" key="3">
    <source>
        <dbReference type="ARBA" id="ARBA00023163"/>
    </source>
</evidence>
<dbReference type="InterPro" id="IPR001647">
    <property type="entry name" value="HTH_TetR"/>
</dbReference>
<evidence type="ECO:0000256" key="4">
    <source>
        <dbReference type="PROSITE-ProRule" id="PRU00335"/>
    </source>
</evidence>
<dbReference type="RefSeq" id="WP_344003279.1">
    <property type="nucleotide sequence ID" value="NZ_BAAAMY010000001.1"/>
</dbReference>
<accession>A0ABP5AAV6</accession>
<name>A0ABP5AAV6_9ACTN</name>
<organism evidence="6 7">
    <name type="scientific">Nocardioides lentus</name>
    <dbReference type="NCBI Taxonomy" id="338077"/>
    <lineage>
        <taxon>Bacteria</taxon>
        <taxon>Bacillati</taxon>
        <taxon>Actinomycetota</taxon>
        <taxon>Actinomycetes</taxon>
        <taxon>Propionibacteriales</taxon>
        <taxon>Nocardioidaceae</taxon>
        <taxon>Nocardioides</taxon>
    </lineage>
</organism>
<dbReference type="PROSITE" id="PS50977">
    <property type="entry name" value="HTH_TETR_2"/>
    <property type="match status" value="1"/>
</dbReference>
<comment type="caution">
    <text evidence="6">The sequence shown here is derived from an EMBL/GenBank/DDBJ whole genome shotgun (WGS) entry which is preliminary data.</text>
</comment>
<sequence length="202" mass="21129">MPTSQPAAHGPGRPRSGRSRAATLEAALALAAEVPWARVTVGAIADRAGVSKATIYRWWPSRGAILVEALAEANERDLAYGLPDTGDLVADLAVVLRGVVDELADPAWDALLRALTVETLLDADLRGRVLASIFAPQLAAFEVRFAAARAAGQVAADVDDLAATELVVAPVFHRWQQGSGPLTHAYADGVAARAVRALSPRG</sequence>
<feature type="DNA-binding region" description="H-T-H motif" evidence="4">
    <location>
        <begin position="40"/>
        <end position="59"/>
    </location>
</feature>
<keyword evidence="2 4" id="KW-0238">DNA-binding</keyword>
<evidence type="ECO:0000313" key="7">
    <source>
        <dbReference type="Proteomes" id="UP001501612"/>
    </source>
</evidence>
<keyword evidence="1" id="KW-0805">Transcription regulation</keyword>
<dbReference type="EMBL" id="BAAAMY010000001">
    <property type="protein sequence ID" value="GAA1907270.1"/>
    <property type="molecule type" value="Genomic_DNA"/>
</dbReference>
<proteinExistence type="predicted"/>
<dbReference type="PANTHER" id="PTHR30055:SF148">
    <property type="entry name" value="TETR-FAMILY TRANSCRIPTIONAL REGULATOR"/>
    <property type="match status" value="1"/>
</dbReference>
<gene>
    <name evidence="6" type="ORF">GCM10009737_05110</name>
</gene>
<evidence type="ECO:0000313" key="6">
    <source>
        <dbReference type="EMBL" id="GAA1907270.1"/>
    </source>
</evidence>
<evidence type="ECO:0000256" key="1">
    <source>
        <dbReference type="ARBA" id="ARBA00023015"/>
    </source>
</evidence>
<keyword evidence="7" id="KW-1185">Reference proteome</keyword>
<dbReference type="SUPFAM" id="SSF48498">
    <property type="entry name" value="Tetracyclin repressor-like, C-terminal domain"/>
    <property type="match status" value="1"/>
</dbReference>
<evidence type="ECO:0000259" key="5">
    <source>
        <dbReference type="PROSITE" id="PS50977"/>
    </source>
</evidence>
<dbReference type="Pfam" id="PF16859">
    <property type="entry name" value="TetR_C_11"/>
    <property type="match status" value="1"/>
</dbReference>
<dbReference type="Gene3D" id="1.10.10.60">
    <property type="entry name" value="Homeodomain-like"/>
    <property type="match status" value="1"/>
</dbReference>
<protein>
    <submittedName>
        <fullName evidence="6">TetR/AcrR family transcriptional regulator</fullName>
    </submittedName>
</protein>
<dbReference type="PANTHER" id="PTHR30055">
    <property type="entry name" value="HTH-TYPE TRANSCRIPTIONAL REGULATOR RUTR"/>
    <property type="match status" value="1"/>
</dbReference>
<feature type="domain" description="HTH tetR-type" evidence="5">
    <location>
        <begin position="17"/>
        <end position="77"/>
    </location>
</feature>
<evidence type="ECO:0000256" key="2">
    <source>
        <dbReference type="ARBA" id="ARBA00023125"/>
    </source>
</evidence>
<keyword evidence="3" id="KW-0804">Transcription</keyword>
<dbReference type="InterPro" id="IPR009057">
    <property type="entry name" value="Homeodomain-like_sf"/>
</dbReference>
<dbReference type="InterPro" id="IPR050109">
    <property type="entry name" value="HTH-type_TetR-like_transc_reg"/>
</dbReference>
<reference evidence="7" key="1">
    <citation type="journal article" date="2019" name="Int. J. Syst. Evol. Microbiol.">
        <title>The Global Catalogue of Microorganisms (GCM) 10K type strain sequencing project: providing services to taxonomists for standard genome sequencing and annotation.</title>
        <authorList>
            <consortium name="The Broad Institute Genomics Platform"/>
            <consortium name="The Broad Institute Genome Sequencing Center for Infectious Disease"/>
            <person name="Wu L."/>
            <person name="Ma J."/>
        </authorList>
    </citation>
    <scope>NUCLEOTIDE SEQUENCE [LARGE SCALE GENOMIC DNA]</scope>
    <source>
        <strain evidence="7">JCM 14046</strain>
    </source>
</reference>